<keyword evidence="4" id="KW-1185">Reference proteome</keyword>
<feature type="transmembrane region" description="Helical" evidence="2">
    <location>
        <begin position="90"/>
        <end position="110"/>
    </location>
</feature>
<evidence type="ECO:0000256" key="1">
    <source>
        <dbReference type="SAM" id="MobiDB-lite"/>
    </source>
</evidence>
<proteinExistence type="predicted"/>
<protein>
    <submittedName>
        <fullName evidence="3">Uncharacterized protein</fullName>
    </submittedName>
</protein>
<evidence type="ECO:0000256" key="2">
    <source>
        <dbReference type="SAM" id="Phobius"/>
    </source>
</evidence>
<evidence type="ECO:0000313" key="3">
    <source>
        <dbReference type="EMBL" id="KAH9501918.1"/>
    </source>
</evidence>
<feature type="region of interest" description="Disordered" evidence="1">
    <location>
        <begin position="220"/>
        <end position="244"/>
    </location>
</feature>
<evidence type="ECO:0000313" key="4">
    <source>
        <dbReference type="Proteomes" id="UP000790347"/>
    </source>
</evidence>
<feature type="transmembrane region" description="Helical" evidence="2">
    <location>
        <begin position="59"/>
        <end position="83"/>
    </location>
</feature>
<feature type="compositionally biased region" description="Low complexity" evidence="1">
    <location>
        <begin position="220"/>
        <end position="229"/>
    </location>
</feature>
<name>A0A922L3Q5_DERFA</name>
<dbReference type="EMBL" id="ASGP02000006">
    <property type="protein sequence ID" value="KAH9501918.1"/>
    <property type="molecule type" value="Genomic_DNA"/>
</dbReference>
<gene>
    <name evidence="3" type="ORF">DERF_012727</name>
</gene>
<organism evidence="3 4">
    <name type="scientific">Dermatophagoides farinae</name>
    <name type="common">American house dust mite</name>
    <dbReference type="NCBI Taxonomy" id="6954"/>
    <lineage>
        <taxon>Eukaryota</taxon>
        <taxon>Metazoa</taxon>
        <taxon>Ecdysozoa</taxon>
        <taxon>Arthropoda</taxon>
        <taxon>Chelicerata</taxon>
        <taxon>Arachnida</taxon>
        <taxon>Acari</taxon>
        <taxon>Acariformes</taxon>
        <taxon>Sarcoptiformes</taxon>
        <taxon>Astigmata</taxon>
        <taxon>Psoroptidia</taxon>
        <taxon>Analgoidea</taxon>
        <taxon>Pyroglyphidae</taxon>
        <taxon>Dermatophagoidinae</taxon>
        <taxon>Dermatophagoides</taxon>
    </lineage>
</organism>
<accession>A0A922L3Q5</accession>
<dbReference type="AlphaFoldDB" id="A0A922L3Q5"/>
<feature type="transmembrane region" description="Helical" evidence="2">
    <location>
        <begin position="116"/>
        <end position="137"/>
    </location>
</feature>
<sequence>MERPQLKADYIEKIEIQPEDIIPKSSWFKCVKYTLISLLLSMIIIAIIAIIVAESFLERSYLAVGIISLLGIILFLIGLIAIIKEHVPCILIFAVSMIFYLLLLMYSRIFDTAGWIILRTSILAGLILLTIIYCILIRDWRQLQVSRLRQRAIKEVTQQYGLSPLPPPSSSSQHYYRTSIHQHHNHQLPNHLMPANYQNNPNHHQYEQIENIYSQISSAPSPSSMTAKASNHRTPGVILTTHYN</sequence>
<keyword evidence="2" id="KW-0812">Transmembrane</keyword>
<keyword evidence="2" id="KW-0472">Membrane</keyword>
<reference evidence="3" key="1">
    <citation type="submission" date="2013-05" db="EMBL/GenBank/DDBJ databases">
        <authorList>
            <person name="Yim A.K.Y."/>
            <person name="Chan T.F."/>
            <person name="Ji K.M."/>
            <person name="Liu X.Y."/>
            <person name="Zhou J.W."/>
            <person name="Li R.Q."/>
            <person name="Yang K.Y."/>
            <person name="Li J."/>
            <person name="Li M."/>
            <person name="Law P.T.W."/>
            <person name="Wu Y.L."/>
            <person name="Cai Z.L."/>
            <person name="Qin H."/>
            <person name="Bao Y."/>
            <person name="Leung R.K.K."/>
            <person name="Ng P.K.S."/>
            <person name="Zou J."/>
            <person name="Zhong X.J."/>
            <person name="Ran P.X."/>
            <person name="Zhong N.S."/>
            <person name="Liu Z.G."/>
            <person name="Tsui S.K.W."/>
        </authorList>
    </citation>
    <scope>NUCLEOTIDE SEQUENCE</scope>
    <source>
        <strain evidence="3">Derf</strain>
        <tissue evidence="3">Whole organism</tissue>
    </source>
</reference>
<comment type="caution">
    <text evidence="3">The sequence shown here is derived from an EMBL/GenBank/DDBJ whole genome shotgun (WGS) entry which is preliminary data.</text>
</comment>
<dbReference type="Proteomes" id="UP000790347">
    <property type="component" value="Unassembled WGS sequence"/>
</dbReference>
<feature type="transmembrane region" description="Helical" evidence="2">
    <location>
        <begin position="33"/>
        <end position="53"/>
    </location>
</feature>
<reference evidence="3" key="2">
    <citation type="journal article" date="2022" name="Res Sq">
        <title>Comparative Genomics Reveals Insights into the Divergent Evolution of Astigmatic Mites and Household Pest Adaptations.</title>
        <authorList>
            <person name="Xiong Q."/>
            <person name="Wan A.T.-Y."/>
            <person name="Liu X.-Y."/>
            <person name="Fung C.S.-H."/>
            <person name="Xiao X."/>
            <person name="Malainual N."/>
            <person name="Hou J."/>
            <person name="Wang L."/>
            <person name="Wang M."/>
            <person name="Yang K."/>
            <person name="Cui Y."/>
            <person name="Leung E."/>
            <person name="Nong W."/>
            <person name="Shin S.-K."/>
            <person name="Au S."/>
            <person name="Jeong K.Y."/>
            <person name="Chew F.T."/>
            <person name="Hui J."/>
            <person name="Leung T.F."/>
            <person name="Tungtrongchitr A."/>
            <person name="Zhong N."/>
            <person name="Liu Z."/>
            <person name="Tsui S."/>
        </authorList>
    </citation>
    <scope>NUCLEOTIDE SEQUENCE</scope>
    <source>
        <strain evidence="3">Derf</strain>
        <tissue evidence="3">Whole organism</tissue>
    </source>
</reference>
<keyword evidence="2" id="KW-1133">Transmembrane helix</keyword>